<proteinExistence type="predicted"/>
<dbReference type="InterPro" id="IPR051168">
    <property type="entry name" value="AASS"/>
</dbReference>
<feature type="domain" description="Saccharopine dehydrogenase-like C-terminal" evidence="3">
    <location>
        <begin position="122"/>
        <end position="434"/>
    </location>
</feature>
<dbReference type="Gene3D" id="3.30.360.10">
    <property type="entry name" value="Dihydrodipicolinate Reductase, domain 2"/>
    <property type="match status" value="1"/>
</dbReference>
<evidence type="ECO:0000313" key="4">
    <source>
        <dbReference type="EMBL" id="NDV31693.1"/>
    </source>
</evidence>
<dbReference type="Gene3D" id="1.10.1870.10">
    <property type="entry name" value="Domain 3, Saccharopine reductase"/>
    <property type="match status" value="1"/>
</dbReference>
<dbReference type="EMBL" id="GIBP01002724">
    <property type="protein sequence ID" value="NDV31693.1"/>
    <property type="molecule type" value="Transcribed_RNA"/>
</dbReference>
<dbReference type="Gene3D" id="3.40.50.720">
    <property type="entry name" value="NAD(P)-binding Rossmann-like Domain"/>
    <property type="match status" value="1"/>
</dbReference>
<dbReference type="InterPro" id="IPR036291">
    <property type="entry name" value="NAD(P)-bd_dom_sf"/>
</dbReference>
<dbReference type="GO" id="GO:0004753">
    <property type="term" value="F:saccharopine dehydrogenase activity"/>
    <property type="evidence" value="ECO:0007669"/>
    <property type="project" value="TreeGrafter"/>
</dbReference>
<dbReference type="Pfam" id="PF16653">
    <property type="entry name" value="Sacchrp_dh_C"/>
    <property type="match status" value="1"/>
</dbReference>
<dbReference type="SUPFAM" id="SSF55347">
    <property type="entry name" value="Glyceraldehyde-3-phosphate dehydrogenase-like, C-terminal domain"/>
    <property type="match status" value="1"/>
</dbReference>
<dbReference type="InterPro" id="IPR032095">
    <property type="entry name" value="Sacchrp_dh-like_C"/>
</dbReference>
<organism evidence="4">
    <name type="scientific">Arcella intermedia</name>
    <dbReference type="NCBI Taxonomy" id="1963864"/>
    <lineage>
        <taxon>Eukaryota</taxon>
        <taxon>Amoebozoa</taxon>
        <taxon>Tubulinea</taxon>
        <taxon>Elardia</taxon>
        <taxon>Arcellinida</taxon>
        <taxon>Sphaerothecina</taxon>
        <taxon>Arcellidae</taxon>
        <taxon>Arcella</taxon>
    </lineage>
</organism>
<evidence type="ECO:0000259" key="2">
    <source>
        <dbReference type="Pfam" id="PF03435"/>
    </source>
</evidence>
<dbReference type="AlphaFoldDB" id="A0A6B2L3S6"/>
<feature type="domain" description="Saccharopine dehydrogenase NADP binding" evidence="2">
    <location>
        <begin position="2"/>
        <end position="118"/>
    </location>
</feature>
<sequence>MVLGAGLVTRPIVHYLSNTCQYKVTLGSRTLSKAQELCKGAVNATAIEVDVENEAHLQKLEEIIPGVDAVVSMLPYLFHAKVCAIAIRHKKHFLTTSYVSPAMRDLEAAAKEAGVVLVNECGVDPGTDHMSAQKLIDEVHAKGGKIVGFKSFCGGLPAPADNNNPLGYKFSWAPRGVLLASRNTATFLRDGKEVTIPGADLFSSYEIQKVEGLESELESYPNRDSIQYLKIYGIENECKSIIRGTYRNRGWCDVIKKLSDLGYLSLTEQDLNGKTYSQLTASTLKDGASGDLQGDVAKQLGLESTDRIITTMKWLGLFDALPVPANTKTMLDALCSAMLERMQYAEGEVDMLVMLHTFDCEFPKESLRRIYTCRLLDFGIKGGDSSMSRTVSLPVAIATKLVLEGKLSHLKGLVMPTLPELYNPILQELESMGIVFREKLEKELPL</sequence>
<reference evidence="4" key="1">
    <citation type="journal article" date="2020" name="J. Eukaryot. Microbiol.">
        <title>De novo Sequencing, Assembly and Annotation of the Transcriptome for the Free-Living Testate Amoeba Arcella intermedia.</title>
        <authorList>
            <person name="Ribeiro G.M."/>
            <person name="Porfirio-Sousa A.L."/>
            <person name="Maurer-Alcala X.X."/>
            <person name="Katz L.A."/>
            <person name="Lahr D.J.G."/>
        </authorList>
    </citation>
    <scope>NUCLEOTIDE SEQUENCE</scope>
</reference>
<dbReference type="PANTHER" id="PTHR11133">
    <property type="entry name" value="SACCHAROPINE DEHYDROGENASE"/>
    <property type="match status" value="1"/>
</dbReference>
<evidence type="ECO:0000259" key="3">
    <source>
        <dbReference type="Pfam" id="PF16653"/>
    </source>
</evidence>
<keyword evidence="1" id="KW-0560">Oxidoreductase</keyword>
<dbReference type="SUPFAM" id="SSF51735">
    <property type="entry name" value="NAD(P)-binding Rossmann-fold domains"/>
    <property type="match status" value="1"/>
</dbReference>
<dbReference type="GO" id="GO:0019878">
    <property type="term" value="P:lysine biosynthetic process via aminoadipic acid"/>
    <property type="evidence" value="ECO:0007669"/>
    <property type="project" value="TreeGrafter"/>
</dbReference>
<protein>
    <recommendedName>
        <fullName evidence="5">Saccharopine dehydrogenase</fullName>
    </recommendedName>
</protein>
<evidence type="ECO:0008006" key="5">
    <source>
        <dbReference type="Google" id="ProtNLM"/>
    </source>
</evidence>
<evidence type="ECO:0000256" key="1">
    <source>
        <dbReference type="ARBA" id="ARBA00023002"/>
    </source>
</evidence>
<dbReference type="Pfam" id="PF03435">
    <property type="entry name" value="Sacchrp_dh_NADP"/>
    <property type="match status" value="1"/>
</dbReference>
<dbReference type="PANTHER" id="PTHR11133:SF23">
    <property type="entry name" value="SACCHAROPINE DEHYDROGENASE [NAD(+), L-LYSINE-FORMING]"/>
    <property type="match status" value="1"/>
</dbReference>
<dbReference type="InterPro" id="IPR005097">
    <property type="entry name" value="Sacchrp_dh_NADP-bd"/>
</dbReference>
<name>A0A6B2L3S6_9EUKA</name>
<accession>A0A6B2L3S6</accession>
<dbReference type="GO" id="GO:0005737">
    <property type="term" value="C:cytoplasm"/>
    <property type="evidence" value="ECO:0007669"/>
    <property type="project" value="TreeGrafter"/>
</dbReference>